<feature type="domain" description="HipA-like C-terminal" evidence="4">
    <location>
        <begin position="149"/>
        <end position="371"/>
    </location>
</feature>
<name>A0A1N7PZ99_9RHOB</name>
<dbReference type="AlphaFoldDB" id="A0A1N7PZ99"/>
<sequence>MKLDVWLEAFAAPVGTLSRHDDKSLTFTYAPGSQPTQRISMSLPLRDEPYRDADARAFFGNLLFEGRELDRVMAVHGLDRDDIGGLLEHLGADCPGALSVTPEGTGPGKRPGVFPDDYEEIEPARLLSILRSLHFYGRLPDDTRDPSPIAGVQPKLALVARDGRYYVPRAGSRAPSTHILKVSPRTQSETTRHEAALLTLARTVGLDVAEPVPLTFEDDETGAEINAILSTRFDRSFEGAKITRTHCEDFCQALGLPKELKYERNAVQEDRKFSLRAISTIAERSAAPGLFRMTFLQQMLFNLMVGNTDNHGKNGTILYKGTSGTLAPLYDVVPVILDRTVTHRLSFTLGGAEWSEDVTMERLMDAMRDLGFARPRLDRPTRLMLERLASEGPGQLGQVGPLGDKALADAVAAQMTVVEEGLGLGLPIAPRDYYPRLVRDEKPEGGTGGWGGLS</sequence>
<dbReference type="InterPro" id="IPR052028">
    <property type="entry name" value="HipA_Ser/Thr_kinase"/>
</dbReference>
<dbReference type="NCBIfam" id="TIGR03071">
    <property type="entry name" value="couple_hipA"/>
    <property type="match status" value="1"/>
</dbReference>
<proteinExistence type="inferred from homology"/>
<evidence type="ECO:0000256" key="1">
    <source>
        <dbReference type="ARBA" id="ARBA00010164"/>
    </source>
</evidence>
<dbReference type="Pfam" id="PF13657">
    <property type="entry name" value="Couple_hipA"/>
    <property type="match status" value="1"/>
</dbReference>
<reference evidence="7" key="1">
    <citation type="submission" date="2017-01" db="EMBL/GenBank/DDBJ databases">
        <authorList>
            <person name="Varghese N."/>
            <person name="Submissions S."/>
        </authorList>
    </citation>
    <scope>NUCLEOTIDE SEQUENCE [LARGE SCALE GENOMIC DNA]</scope>
    <source>
        <strain evidence="7">DSM 19945</strain>
    </source>
</reference>
<comment type="similarity">
    <text evidence="1">Belongs to the HipA Ser/Thr kinase family.</text>
</comment>
<feature type="domain" description="HipA N-terminal subdomain 1" evidence="5">
    <location>
        <begin position="3"/>
        <end position="100"/>
    </location>
</feature>
<gene>
    <name evidence="6" type="ORF">SAMN05421580_11216</name>
</gene>
<evidence type="ECO:0000256" key="2">
    <source>
        <dbReference type="ARBA" id="ARBA00022679"/>
    </source>
</evidence>
<dbReference type="PANTHER" id="PTHR37419:SF1">
    <property type="entry name" value="SERINE_THREONINE-PROTEIN KINASE TOXIN HIPA"/>
    <property type="match status" value="1"/>
</dbReference>
<evidence type="ECO:0000259" key="4">
    <source>
        <dbReference type="Pfam" id="PF07804"/>
    </source>
</evidence>
<keyword evidence="3 6" id="KW-0418">Kinase</keyword>
<keyword evidence="2" id="KW-0808">Transferase</keyword>
<dbReference type="PANTHER" id="PTHR37419">
    <property type="entry name" value="SERINE/THREONINE-PROTEIN KINASE TOXIN HIPA"/>
    <property type="match status" value="1"/>
</dbReference>
<protein>
    <submittedName>
        <fullName evidence="6">Serine/threonine-protein kinase HipA</fullName>
    </submittedName>
</protein>
<accession>A0A1N7PZ99</accession>
<evidence type="ECO:0000313" key="6">
    <source>
        <dbReference type="EMBL" id="SIT15906.1"/>
    </source>
</evidence>
<organism evidence="6 7">
    <name type="scientific">Rhodobacter aestuarii</name>
    <dbReference type="NCBI Taxonomy" id="453582"/>
    <lineage>
        <taxon>Bacteria</taxon>
        <taxon>Pseudomonadati</taxon>
        <taxon>Pseudomonadota</taxon>
        <taxon>Alphaproteobacteria</taxon>
        <taxon>Rhodobacterales</taxon>
        <taxon>Rhodobacter group</taxon>
        <taxon>Rhodobacter</taxon>
    </lineage>
</organism>
<dbReference type="InterPro" id="IPR012893">
    <property type="entry name" value="HipA-like_C"/>
</dbReference>
<dbReference type="OrthoDB" id="9805913at2"/>
<dbReference type="Pfam" id="PF07804">
    <property type="entry name" value="HipA_C"/>
    <property type="match status" value="1"/>
</dbReference>
<evidence type="ECO:0000256" key="3">
    <source>
        <dbReference type="ARBA" id="ARBA00022777"/>
    </source>
</evidence>
<dbReference type="STRING" id="453582.SAMN05421580_11216"/>
<dbReference type="RefSeq" id="WP_076486045.1">
    <property type="nucleotide sequence ID" value="NZ_FTOG01000012.1"/>
</dbReference>
<dbReference type="Proteomes" id="UP000186221">
    <property type="component" value="Unassembled WGS sequence"/>
</dbReference>
<keyword evidence="7" id="KW-1185">Reference proteome</keyword>
<dbReference type="EMBL" id="FTOG01000012">
    <property type="protein sequence ID" value="SIT15906.1"/>
    <property type="molecule type" value="Genomic_DNA"/>
</dbReference>
<dbReference type="GO" id="GO:0004674">
    <property type="term" value="F:protein serine/threonine kinase activity"/>
    <property type="evidence" value="ECO:0007669"/>
    <property type="project" value="TreeGrafter"/>
</dbReference>
<evidence type="ECO:0000259" key="5">
    <source>
        <dbReference type="Pfam" id="PF13657"/>
    </source>
</evidence>
<dbReference type="GO" id="GO:0005829">
    <property type="term" value="C:cytosol"/>
    <property type="evidence" value="ECO:0007669"/>
    <property type="project" value="TreeGrafter"/>
</dbReference>
<evidence type="ECO:0000313" key="7">
    <source>
        <dbReference type="Proteomes" id="UP000186221"/>
    </source>
</evidence>
<dbReference type="InterPro" id="IPR017508">
    <property type="entry name" value="HipA_N1"/>
</dbReference>